<keyword evidence="2" id="KW-0479">Metal-binding</keyword>
<dbReference type="PANTHER" id="PTHR43075:SF1">
    <property type="entry name" value="FORMATE LYASE ACTIVATING ENZYME, PUTATIVE (AFU_ORTHOLOGUE AFUA_2G15630)-RELATED"/>
    <property type="match status" value="1"/>
</dbReference>
<feature type="domain" description="Radical SAM core" evidence="5">
    <location>
        <begin position="51"/>
        <end position="163"/>
    </location>
</feature>
<evidence type="ECO:0000259" key="5">
    <source>
        <dbReference type="Pfam" id="PF04055"/>
    </source>
</evidence>
<dbReference type="Pfam" id="PF04055">
    <property type="entry name" value="Radical_SAM"/>
    <property type="match status" value="1"/>
</dbReference>
<dbReference type="AlphaFoldDB" id="A0A645C2Y7"/>
<evidence type="ECO:0000256" key="2">
    <source>
        <dbReference type="ARBA" id="ARBA00022723"/>
    </source>
</evidence>
<protein>
    <recommendedName>
        <fullName evidence="5">Radical SAM core domain-containing protein</fullName>
    </recommendedName>
</protein>
<dbReference type="SFLD" id="SFLDS00029">
    <property type="entry name" value="Radical_SAM"/>
    <property type="match status" value="1"/>
</dbReference>
<dbReference type="InterPro" id="IPR016431">
    <property type="entry name" value="Pyrv-formate_lyase-activ_prd"/>
</dbReference>
<evidence type="ECO:0000256" key="3">
    <source>
        <dbReference type="ARBA" id="ARBA00023004"/>
    </source>
</evidence>
<dbReference type="PIRSF" id="PIRSF004869">
    <property type="entry name" value="PflX_prd"/>
    <property type="match status" value="1"/>
</dbReference>
<dbReference type="PANTHER" id="PTHR43075">
    <property type="entry name" value="FORMATE LYASE ACTIVATING ENZYME, PUTATIVE (AFU_ORTHOLOGUE AFUA_2G15630)-RELATED"/>
    <property type="match status" value="1"/>
</dbReference>
<accession>A0A645C2Y7</accession>
<dbReference type="Gene3D" id="3.20.20.70">
    <property type="entry name" value="Aldolase class I"/>
    <property type="match status" value="1"/>
</dbReference>
<keyword evidence="3" id="KW-0408">Iron</keyword>
<keyword evidence="4" id="KW-0411">Iron-sulfur</keyword>
<evidence type="ECO:0000256" key="4">
    <source>
        <dbReference type="ARBA" id="ARBA00023014"/>
    </source>
</evidence>
<sequence length="291" mass="32633">MQCFLCPRRCGIDRAVKPGFCGAMETPRVSKVMLHHWEEPFLSGTNGSGTVFFSGCNLGCIYCQNHDIRDGGIGECYDAEKLAQAYLSLQEQGAHNINLVTAAHHVSVVAESLRLAKARDLRIPVVYNSGGYELVETLRLLDGLVDIYLPDIKYVSSDLSERFSNAPDYFFVASAAVEEMYRQVGDLMFGEDGLARRGLVIRHLVLPNCVDDSRKVLDYIVTRFPLSTQLSLMSQFTPQEHVTAFPLNRRISPREYDRVISYALSKGLYNILIQQRDSANSAYTPTFTDNQ</sequence>
<dbReference type="GO" id="GO:0003824">
    <property type="term" value="F:catalytic activity"/>
    <property type="evidence" value="ECO:0007669"/>
    <property type="project" value="InterPro"/>
</dbReference>
<proteinExistence type="predicted"/>
<keyword evidence="1" id="KW-0949">S-adenosyl-L-methionine</keyword>
<dbReference type="InterPro" id="IPR040085">
    <property type="entry name" value="MJ0674-like"/>
</dbReference>
<evidence type="ECO:0000313" key="6">
    <source>
        <dbReference type="EMBL" id="MPM71895.1"/>
    </source>
</evidence>
<gene>
    <name evidence="6" type="ORF">SDC9_118866</name>
</gene>
<dbReference type="EMBL" id="VSSQ01024401">
    <property type="protein sequence ID" value="MPM71895.1"/>
    <property type="molecule type" value="Genomic_DNA"/>
</dbReference>
<dbReference type="InterPro" id="IPR058240">
    <property type="entry name" value="rSAM_sf"/>
</dbReference>
<evidence type="ECO:0000256" key="1">
    <source>
        <dbReference type="ARBA" id="ARBA00022691"/>
    </source>
</evidence>
<dbReference type="InterPro" id="IPR007197">
    <property type="entry name" value="rSAM"/>
</dbReference>
<reference evidence="6" key="1">
    <citation type="submission" date="2019-08" db="EMBL/GenBank/DDBJ databases">
        <authorList>
            <person name="Kucharzyk K."/>
            <person name="Murdoch R.W."/>
            <person name="Higgins S."/>
            <person name="Loffler F."/>
        </authorList>
    </citation>
    <scope>NUCLEOTIDE SEQUENCE</scope>
</reference>
<dbReference type="SUPFAM" id="SSF102114">
    <property type="entry name" value="Radical SAM enzymes"/>
    <property type="match status" value="1"/>
</dbReference>
<dbReference type="InterPro" id="IPR013785">
    <property type="entry name" value="Aldolase_TIM"/>
</dbReference>
<dbReference type="SFLD" id="SFLDG01099">
    <property type="entry name" value="Uncharacterised_Radical_SAM_Su"/>
    <property type="match status" value="1"/>
</dbReference>
<organism evidence="6">
    <name type="scientific">bioreactor metagenome</name>
    <dbReference type="NCBI Taxonomy" id="1076179"/>
    <lineage>
        <taxon>unclassified sequences</taxon>
        <taxon>metagenomes</taxon>
        <taxon>ecological metagenomes</taxon>
    </lineage>
</organism>
<dbReference type="GO" id="GO:0051536">
    <property type="term" value="F:iron-sulfur cluster binding"/>
    <property type="evidence" value="ECO:0007669"/>
    <property type="project" value="UniProtKB-KW"/>
</dbReference>
<name>A0A645C2Y7_9ZZZZ</name>
<comment type="caution">
    <text evidence="6">The sequence shown here is derived from an EMBL/GenBank/DDBJ whole genome shotgun (WGS) entry which is preliminary data.</text>
</comment>
<dbReference type="GO" id="GO:0046872">
    <property type="term" value="F:metal ion binding"/>
    <property type="evidence" value="ECO:0007669"/>
    <property type="project" value="UniProtKB-KW"/>
</dbReference>